<dbReference type="PANTHER" id="PTHR32059:SF0">
    <property type="entry name" value="RAB11-BINDING PROTEIN RELCH"/>
    <property type="match status" value="1"/>
</dbReference>
<dbReference type="EMBL" id="CAJNRF010012088">
    <property type="protein sequence ID" value="CAF2137455.1"/>
    <property type="molecule type" value="Genomic_DNA"/>
</dbReference>
<feature type="compositionally biased region" description="Acidic residues" evidence="4">
    <location>
        <begin position="268"/>
        <end position="284"/>
    </location>
</feature>
<sequence>MNVLSPKKKNVYLDKINENLASFFRIIDKFDQNLNELSQLSNGATVHINDIERILGTNDDEDNGNEIDNEEQRLIIHYEREAMAGEKLCQLNENLNISIREIRRSWNTLEKQGAAITKSVFQLPKLIRLFLDSTKNDLDFNDSYFRCEITHLSNQFPVVGQFCYELCLEIQTNLIALFNMKKIKHLATILELLSSRMISISVKHLQTLAITSVTLTSSYFLYNHDHNETRNRILSLLKVDASNYERRNERTASTQSHFIEQQKRKLADDDDDDDEDEDEDDDKNEFDKNDEVKTNSREKRFREFSSVEYNGEIYMTPLDFLESIISERPRPRIGRRQLTDAMVGSILYNTPPKHRGSKRFFRDLEDAGLISFSEYLFLWVILTKPYAQFEIAFAMFDTDGNQLVDRNEFLVLGKVMSDKRMLRRQASKGVSNTNINSKNLFNMLFNGKKKKTIKTPSSIKLDVEDGEINTTLLLHFFGKNGRDTLNFTEFKRFMENFQTELLEIEFTEFSHGFKTISDLDFAEILLRYTDFDHDTKKTILKKVNKTTIQPHGITFEQFKRFFAFLNNLEEFSIAMRFHQLSNKPISQAEFQRALKISTGFELEPNIMGLVFRIFDADGDQHLSYDEFMAVMKDRLSRGFQASTDNEVSKSSFEQFKRCFRERAKCTHLLTMDNELNLCRVTLDDGDSSSIQERQHETDVIADKYLSSSSTSLSGIDDEHKQQFTETPTTTIKTKRTKWHVYDTVAKFLLKNRFYLTALEFYTELLENGYDLPRLREYFSNPANFEGSSATSINKQSTFIRNLNHYADDSVSLGGGGNGDFFPRTSSSQTFDSTSIDNITRYSEDIDWHNGNGSGGAATSASVVGESRFNDERVAVLEFELRKARDTIQELRQTLTYDSTDEQQQQLQNKKSDDRNAKHQAHLLSSNSTQALIPTGLTVRPFERRALNYLVNEYLLTNNYKLTSVTFGEENDTSDLEDWDSVGLNCSRPPDLTQLYRWYYYQLCIEDEKPKKEDFSMLVNFDENLYDEYKKFKTIVHQMQFDVVEYNKRINHIEQEKLNLNEEIQALQHEKKNLLIQLQLLQNRLTSDATSNLTKMEDTIQLNSSRQLPQVYRCAFERHLLSCPIHDDKQDEEMEINHDFEQKAFEDNIHELNILSLDQKDLLDLIVRTMTKINSNLNGSKKLDLVPLITYTSILHPKNDERDRLLKTLFNLYKNPSYNQRQVVLHAFLCFAKQSGPLRVHAELLPQCWENISNKIDERRCLVAEACGILTPHLPKDIRVSLIFSMLQQMLVEDKCDQVRSVCSKSLAMVINEIDDETRLSQCIELLDRCLSDTSDVVQSAKKYLLSSIAMWCLELNKVFSVLIDHYLSKIESLVLHIQTPSSTDSQRFIQLIYILTDLIVFIFASALQSMKIDHDLSQSISSARTLPDATSSVFFQLHTILSPNSEKLLDHYDQCAINGEFPFTDQIEQYIDVFLKRSFDTIAATDMMNGKVIHACSEFIKTISRYFGRNFWKLKIKPLYTTSNSPTSQDEIRSTKFVLYATGVLCSWTTEQERAELTQYIYDALLLIANQKLSINTLQAMYSEIGTDANFQDILLSILRDSLTNTNPQVRLYTLQLFNITLGLVDHSTISHKILPALITLASDDDITVRTATIQVFGSILIRCSESEILERVYAQFQIFDTDPAFRDEHRVQSEFIKTFTQIAPHAESKFREEFILPFLAFIASQNSQQQSERGQAKRLEIATYLFEAYSALSCCFHSGQSILNSFLPGLYCLRVDFAQLRPDSVAVLDSIIKDLEHKLEQYRQDSSLLIGGTNLNQENIRGRMLKGLTNFRDSTEKLTYRFIKKK</sequence>
<feature type="region of interest" description="Disordered" evidence="4">
    <location>
        <begin position="894"/>
        <end position="918"/>
    </location>
</feature>
<feature type="region of interest" description="Disordered" evidence="4">
    <location>
        <begin position="246"/>
        <end position="292"/>
    </location>
</feature>
<comment type="caution">
    <text evidence="6">The sequence shown here is derived from an EMBL/GenBank/DDBJ whole genome shotgun (WGS) entry which is preliminary data.</text>
</comment>
<proteinExistence type="predicted"/>
<name>A0A816WRB7_9BILA</name>
<dbReference type="InterPro" id="IPR011992">
    <property type="entry name" value="EF-hand-dom_pair"/>
</dbReference>
<dbReference type="Gene3D" id="1.25.10.10">
    <property type="entry name" value="Leucine-rich Repeat Variant"/>
    <property type="match status" value="2"/>
</dbReference>
<dbReference type="GO" id="GO:0005802">
    <property type="term" value="C:trans-Golgi network"/>
    <property type="evidence" value="ECO:0007669"/>
    <property type="project" value="InterPro"/>
</dbReference>
<feature type="coiled-coil region" evidence="3">
    <location>
        <begin position="1042"/>
        <end position="1083"/>
    </location>
</feature>
<dbReference type="InterPro" id="IPR006594">
    <property type="entry name" value="LisH"/>
</dbReference>
<evidence type="ECO:0000256" key="3">
    <source>
        <dbReference type="SAM" id="Coils"/>
    </source>
</evidence>
<dbReference type="PROSITE" id="PS50077">
    <property type="entry name" value="HEAT_REPEAT"/>
    <property type="match status" value="1"/>
</dbReference>
<dbReference type="SUPFAM" id="SSF48371">
    <property type="entry name" value="ARM repeat"/>
    <property type="match status" value="1"/>
</dbReference>
<dbReference type="PROSITE" id="PS50896">
    <property type="entry name" value="LISH"/>
    <property type="match status" value="1"/>
</dbReference>
<evidence type="ECO:0000313" key="6">
    <source>
        <dbReference type="EMBL" id="CAF2137455.1"/>
    </source>
</evidence>
<feature type="compositionally biased region" description="Polar residues" evidence="4">
    <location>
        <begin position="894"/>
        <end position="908"/>
    </location>
</feature>
<dbReference type="InterPro" id="IPR040362">
    <property type="entry name" value="RELCH"/>
</dbReference>
<evidence type="ECO:0000259" key="5">
    <source>
        <dbReference type="PROSITE" id="PS50222"/>
    </source>
</evidence>
<feature type="domain" description="EF-hand" evidence="5">
    <location>
        <begin position="602"/>
        <end position="637"/>
    </location>
</feature>
<evidence type="ECO:0000256" key="4">
    <source>
        <dbReference type="SAM" id="MobiDB-lite"/>
    </source>
</evidence>
<dbReference type="GO" id="GO:0055037">
    <property type="term" value="C:recycling endosome"/>
    <property type="evidence" value="ECO:0007669"/>
    <property type="project" value="TreeGrafter"/>
</dbReference>
<dbReference type="Proteomes" id="UP000663856">
    <property type="component" value="Unassembled WGS sequence"/>
</dbReference>
<evidence type="ECO:0000313" key="7">
    <source>
        <dbReference type="Proteomes" id="UP000663856"/>
    </source>
</evidence>
<dbReference type="SMART" id="SM00054">
    <property type="entry name" value="EFh"/>
    <property type="match status" value="3"/>
</dbReference>
<dbReference type="Gene3D" id="1.10.238.10">
    <property type="entry name" value="EF-hand"/>
    <property type="match status" value="2"/>
</dbReference>
<dbReference type="SMART" id="SM00667">
    <property type="entry name" value="LisH"/>
    <property type="match status" value="1"/>
</dbReference>
<accession>A0A816WRB7</accession>
<feature type="domain" description="EF-hand" evidence="5">
    <location>
        <begin position="384"/>
        <end position="419"/>
    </location>
</feature>
<dbReference type="SUPFAM" id="SSF47473">
    <property type="entry name" value="EF-hand"/>
    <property type="match status" value="2"/>
</dbReference>
<dbReference type="GO" id="GO:0032367">
    <property type="term" value="P:intracellular cholesterol transport"/>
    <property type="evidence" value="ECO:0007669"/>
    <property type="project" value="InterPro"/>
</dbReference>
<dbReference type="InterPro" id="IPR021133">
    <property type="entry name" value="HEAT_type_2"/>
</dbReference>
<dbReference type="InterPro" id="IPR018247">
    <property type="entry name" value="EF_Hand_1_Ca_BS"/>
</dbReference>
<dbReference type="GO" id="GO:0005509">
    <property type="term" value="F:calcium ion binding"/>
    <property type="evidence" value="ECO:0007669"/>
    <property type="project" value="InterPro"/>
</dbReference>
<evidence type="ECO:0000256" key="2">
    <source>
        <dbReference type="PROSITE-ProRule" id="PRU00103"/>
    </source>
</evidence>
<dbReference type="InterPro" id="IPR011989">
    <property type="entry name" value="ARM-like"/>
</dbReference>
<reference evidence="6" key="1">
    <citation type="submission" date="2021-02" db="EMBL/GenBank/DDBJ databases">
        <authorList>
            <person name="Nowell W R."/>
        </authorList>
    </citation>
    <scope>NUCLEOTIDE SEQUENCE</scope>
</reference>
<dbReference type="PANTHER" id="PTHR32059">
    <property type="entry name" value="RAB11-BINDING PROTEIN RELCH"/>
    <property type="match status" value="1"/>
</dbReference>
<organism evidence="6 7">
    <name type="scientific">Rotaria magnacalcarata</name>
    <dbReference type="NCBI Taxonomy" id="392030"/>
    <lineage>
        <taxon>Eukaryota</taxon>
        <taxon>Metazoa</taxon>
        <taxon>Spiralia</taxon>
        <taxon>Gnathifera</taxon>
        <taxon>Rotifera</taxon>
        <taxon>Eurotatoria</taxon>
        <taxon>Bdelloidea</taxon>
        <taxon>Philodinida</taxon>
        <taxon>Philodinidae</taxon>
        <taxon>Rotaria</taxon>
    </lineage>
</organism>
<dbReference type="InterPro" id="IPR002048">
    <property type="entry name" value="EF_hand_dom"/>
</dbReference>
<dbReference type="CDD" id="cd15900">
    <property type="entry name" value="EFh_MICU"/>
    <property type="match status" value="1"/>
</dbReference>
<gene>
    <name evidence="6" type="ORF">WKI299_LOCUS27638</name>
</gene>
<evidence type="ECO:0000256" key="1">
    <source>
        <dbReference type="ARBA" id="ARBA00022837"/>
    </source>
</evidence>
<feature type="repeat" description="HEAT" evidence="2">
    <location>
        <begin position="1634"/>
        <end position="1672"/>
    </location>
</feature>
<protein>
    <recommendedName>
        <fullName evidence="5">EF-hand domain-containing protein</fullName>
    </recommendedName>
</protein>
<dbReference type="PROSITE" id="PS50222">
    <property type="entry name" value="EF_HAND_2"/>
    <property type="match status" value="2"/>
</dbReference>
<dbReference type="PROSITE" id="PS00018">
    <property type="entry name" value="EF_HAND_1"/>
    <property type="match status" value="2"/>
</dbReference>
<keyword evidence="3" id="KW-0175">Coiled coil</keyword>
<keyword evidence="1" id="KW-0106">Calcium</keyword>
<dbReference type="InterPro" id="IPR016024">
    <property type="entry name" value="ARM-type_fold"/>
</dbReference>